<reference evidence="1" key="2">
    <citation type="submission" date="2020-11" db="EMBL/GenBank/DDBJ databases">
        <authorList>
            <person name="McCartney M.A."/>
            <person name="Auch B."/>
            <person name="Kono T."/>
            <person name="Mallez S."/>
            <person name="Becker A."/>
            <person name="Gohl D.M."/>
            <person name="Silverstein K.A.T."/>
            <person name="Koren S."/>
            <person name="Bechman K.B."/>
            <person name="Herman A."/>
            <person name="Abrahante J.E."/>
            <person name="Garbe J."/>
        </authorList>
    </citation>
    <scope>NUCLEOTIDE SEQUENCE</scope>
    <source>
        <strain evidence="1">Duluth1</strain>
        <tissue evidence="1">Whole animal</tissue>
    </source>
</reference>
<dbReference type="Proteomes" id="UP000828390">
    <property type="component" value="Unassembled WGS sequence"/>
</dbReference>
<protein>
    <recommendedName>
        <fullName evidence="3">Diphthine synthase</fullName>
    </recommendedName>
</protein>
<dbReference type="InterPro" id="IPR004551">
    <property type="entry name" value="Dphthn_synthase"/>
</dbReference>
<dbReference type="AlphaFoldDB" id="A0A9D4K288"/>
<keyword evidence="2" id="KW-1185">Reference proteome</keyword>
<dbReference type="PANTHER" id="PTHR10882">
    <property type="entry name" value="DIPHTHINE SYNTHASE"/>
    <property type="match status" value="1"/>
</dbReference>
<dbReference type="GO" id="GO:0008168">
    <property type="term" value="F:methyltransferase activity"/>
    <property type="evidence" value="ECO:0007669"/>
    <property type="project" value="InterPro"/>
</dbReference>
<dbReference type="PANTHER" id="PTHR10882:SF0">
    <property type="entry name" value="DIPHTHINE METHYL ESTER SYNTHASE"/>
    <property type="match status" value="1"/>
</dbReference>
<dbReference type="Gene3D" id="3.30.950.10">
    <property type="entry name" value="Methyltransferase, Cobalt-precorrin-4 Transmethylase, Domain 2"/>
    <property type="match status" value="1"/>
</dbReference>
<organism evidence="1 2">
    <name type="scientific">Dreissena polymorpha</name>
    <name type="common">Zebra mussel</name>
    <name type="synonym">Mytilus polymorpha</name>
    <dbReference type="NCBI Taxonomy" id="45954"/>
    <lineage>
        <taxon>Eukaryota</taxon>
        <taxon>Metazoa</taxon>
        <taxon>Spiralia</taxon>
        <taxon>Lophotrochozoa</taxon>
        <taxon>Mollusca</taxon>
        <taxon>Bivalvia</taxon>
        <taxon>Autobranchia</taxon>
        <taxon>Heteroconchia</taxon>
        <taxon>Euheterodonta</taxon>
        <taxon>Imparidentia</taxon>
        <taxon>Neoheterodontei</taxon>
        <taxon>Myida</taxon>
        <taxon>Dreissenoidea</taxon>
        <taxon>Dreissenidae</taxon>
        <taxon>Dreissena</taxon>
    </lineage>
</organism>
<evidence type="ECO:0000313" key="1">
    <source>
        <dbReference type="EMBL" id="KAH3832069.1"/>
    </source>
</evidence>
<dbReference type="EMBL" id="JAIWYP010000004">
    <property type="protein sequence ID" value="KAH3832069.1"/>
    <property type="molecule type" value="Genomic_DNA"/>
</dbReference>
<dbReference type="InterPro" id="IPR014776">
    <property type="entry name" value="4pyrrole_Mease_sub2"/>
</dbReference>
<dbReference type="InterPro" id="IPR035996">
    <property type="entry name" value="4pyrrol_Methylase_sf"/>
</dbReference>
<reference evidence="1" key="1">
    <citation type="journal article" date="2019" name="bioRxiv">
        <title>The Genome of the Zebra Mussel, Dreissena polymorpha: A Resource for Invasive Species Research.</title>
        <authorList>
            <person name="McCartney M.A."/>
            <person name="Auch B."/>
            <person name="Kono T."/>
            <person name="Mallez S."/>
            <person name="Zhang Y."/>
            <person name="Obille A."/>
            <person name="Becker A."/>
            <person name="Abrahante J.E."/>
            <person name="Garbe J."/>
            <person name="Badalamenti J.P."/>
            <person name="Herman A."/>
            <person name="Mangelson H."/>
            <person name="Liachko I."/>
            <person name="Sullivan S."/>
            <person name="Sone E.D."/>
            <person name="Koren S."/>
            <person name="Silverstein K.A.T."/>
            <person name="Beckman K.B."/>
            <person name="Gohl D.M."/>
        </authorList>
    </citation>
    <scope>NUCLEOTIDE SEQUENCE</scope>
    <source>
        <strain evidence="1">Duluth1</strain>
        <tissue evidence="1">Whole animal</tissue>
    </source>
</reference>
<evidence type="ECO:0008006" key="3">
    <source>
        <dbReference type="Google" id="ProtNLM"/>
    </source>
</evidence>
<name>A0A9D4K288_DREPO</name>
<dbReference type="GO" id="GO:0017183">
    <property type="term" value="P:protein histidyl modification to diphthamide"/>
    <property type="evidence" value="ECO:0007669"/>
    <property type="project" value="InterPro"/>
</dbReference>
<dbReference type="SUPFAM" id="SSF53790">
    <property type="entry name" value="Tetrapyrrole methylase"/>
    <property type="match status" value="1"/>
</dbReference>
<evidence type="ECO:0000313" key="2">
    <source>
        <dbReference type="Proteomes" id="UP000828390"/>
    </source>
</evidence>
<proteinExistence type="predicted"/>
<comment type="caution">
    <text evidence="1">The sequence shown here is derived from an EMBL/GenBank/DDBJ whole genome shotgun (WGS) entry which is preliminary data.</text>
</comment>
<accession>A0A9D4K288</accession>
<gene>
    <name evidence="1" type="ORF">DPMN_105345</name>
</gene>
<sequence length="131" mass="14666">MHSLCLLDIKVKEQSIENLMKGRKIFEPPRYMSVKQAAEQLLEIVDNRRSQNVPEADIRLNEDSICVGVARVGAETQTICTSTLKSIVSCDLGGPLHSLVIPGQMHPLELDMLKLFTTDQCVIDILNKLYT</sequence>